<keyword evidence="7" id="KW-0539">Nucleus</keyword>
<dbReference type="SUPFAM" id="SSF101887">
    <property type="entry name" value="Apyrase"/>
    <property type="match status" value="1"/>
</dbReference>
<accession>A0A8J7NHH2</accession>
<dbReference type="EMBL" id="JAAWVO010011700">
    <property type="protein sequence ID" value="MBN3313452.1"/>
    <property type="molecule type" value="Genomic_DNA"/>
</dbReference>
<dbReference type="Gene3D" id="3.40.50.1820">
    <property type="entry name" value="alpha/beta hydrolase"/>
    <property type="match status" value="1"/>
</dbReference>
<feature type="non-terminal residue" evidence="16">
    <location>
        <position position="764"/>
    </location>
</feature>
<dbReference type="HAMAP" id="MF_03014">
    <property type="entry name" value="KFase"/>
    <property type="match status" value="1"/>
</dbReference>
<keyword evidence="2" id="KW-0963">Cytoplasm</keyword>
<evidence type="ECO:0000313" key="16">
    <source>
        <dbReference type="EMBL" id="MBN3313452.1"/>
    </source>
</evidence>
<dbReference type="Pfam" id="PF20434">
    <property type="entry name" value="BD-FAE"/>
    <property type="match status" value="1"/>
</dbReference>
<dbReference type="SUPFAM" id="SSF53474">
    <property type="entry name" value="alpha/beta-Hydrolases"/>
    <property type="match status" value="1"/>
</dbReference>
<keyword evidence="5 13" id="KW-0106">Calcium</keyword>
<dbReference type="GO" id="GO:0005509">
    <property type="term" value="F:calcium ion binding"/>
    <property type="evidence" value="ECO:0007669"/>
    <property type="project" value="InterPro"/>
</dbReference>
<dbReference type="InterPro" id="IPR027519">
    <property type="entry name" value="KFase_ver/fungi-typ"/>
</dbReference>
<evidence type="ECO:0000313" key="17">
    <source>
        <dbReference type="Proteomes" id="UP000736164"/>
    </source>
</evidence>
<comment type="cofactor">
    <cofactor evidence="1 13">
        <name>Ca(2+)</name>
        <dbReference type="ChEBI" id="CHEBI:29108"/>
    </cofactor>
</comment>
<evidence type="ECO:0000256" key="1">
    <source>
        <dbReference type="ARBA" id="ARBA00001913"/>
    </source>
</evidence>
<evidence type="ECO:0000256" key="8">
    <source>
        <dbReference type="ARBA" id="ARBA00025738"/>
    </source>
</evidence>
<feature type="binding site" evidence="13">
    <location>
        <position position="531"/>
    </location>
    <ligand>
        <name>Ca(2+)</name>
        <dbReference type="ChEBI" id="CHEBI:29108"/>
    </ligand>
</feature>
<keyword evidence="4" id="KW-0378">Hydrolase</keyword>
<keyword evidence="3 13" id="KW-0479">Metal-binding</keyword>
<feature type="compositionally biased region" description="Polar residues" evidence="14">
    <location>
        <begin position="31"/>
        <end position="44"/>
    </location>
</feature>
<dbReference type="PANTHER" id="PTHR13023">
    <property type="entry name" value="APYRASE"/>
    <property type="match status" value="1"/>
</dbReference>
<name>A0A8J7NHH2_ATRSP</name>
<evidence type="ECO:0000256" key="6">
    <source>
        <dbReference type="ARBA" id="ARBA00023079"/>
    </source>
</evidence>
<feature type="binding site" evidence="13">
    <location>
        <position position="532"/>
    </location>
    <ligand>
        <name>Ca(2+)</name>
        <dbReference type="ChEBI" id="CHEBI:29108"/>
    </ligand>
</feature>
<dbReference type="FunFam" id="2.120.10.100:FF:000001">
    <property type="entry name" value="Soluble calcium-activated nucleotidase 1"/>
    <property type="match status" value="1"/>
</dbReference>
<evidence type="ECO:0000256" key="5">
    <source>
        <dbReference type="ARBA" id="ARBA00022837"/>
    </source>
</evidence>
<reference evidence="16" key="1">
    <citation type="journal article" date="2021" name="Cell">
        <title>Tracing the genetic footprints of vertebrate landing in non-teleost ray-finned fishes.</title>
        <authorList>
            <person name="Bi X."/>
            <person name="Wang K."/>
            <person name="Yang L."/>
            <person name="Pan H."/>
            <person name="Jiang H."/>
            <person name="Wei Q."/>
            <person name="Fang M."/>
            <person name="Yu H."/>
            <person name="Zhu C."/>
            <person name="Cai Y."/>
            <person name="He Y."/>
            <person name="Gan X."/>
            <person name="Zeng H."/>
            <person name="Yu D."/>
            <person name="Zhu Y."/>
            <person name="Jiang H."/>
            <person name="Qiu Q."/>
            <person name="Yang H."/>
            <person name="Zhang Y.E."/>
            <person name="Wang W."/>
            <person name="Zhu M."/>
            <person name="He S."/>
            <person name="Zhang G."/>
        </authorList>
    </citation>
    <scope>NUCLEOTIDE SEQUENCE</scope>
    <source>
        <strain evidence="16">Allg_001</strain>
    </source>
</reference>
<evidence type="ECO:0000259" key="15">
    <source>
        <dbReference type="Pfam" id="PF20434"/>
    </source>
</evidence>
<feature type="region of interest" description="Disordered" evidence="14">
    <location>
        <begin position="20"/>
        <end position="44"/>
    </location>
</feature>
<dbReference type="Proteomes" id="UP000736164">
    <property type="component" value="Unassembled WGS sequence"/>
</dbReference>
<evidence type="ECO:0000256" key="14">
    <source>
        <dbReference type="SAM" id="MobiDB-lite"/>
    </source>
</evidence>
<feature type="binding site" evidence="13">
    <location>
        <position position="578"/>
    </location>
    <ligand>
        <name>Ca(2+)</name>
        <dbReference type="ChEBI" id="CHEBI:29108"/>
    </ligand>
</feature>
<sequence length="764" mass="84625">MQGLLNTVVLSGSRRVCALTTTASGRPPTAGDSNPGLQRHSTGNQPVGLRAKWFGQWFSNALGLSEAVVETHKQNGPLEGNEERGLSQSERAVLFQELEKQYSPSQWSHRMAADVVVQAHAASLKEGTDRARAVAQTFLNVPYGEGEREKLDIYVPTRPSLDLPLVIYIHGGYWQFLSKEESGFLAVPLVPKGIAVVAVGYDTAPKGDMDLMVSQVRRSVASVVQQYSHISGVYLCGHSAGAHLAAMVLCTDWSQYSTTPNIKGAFLVSGIYDLVPLMSTYVNDPLKMTEDVALRNSPMQLVPQLKQFSSGCEIVVAVAQHDSPEFRKQSLEFFQGLESSGLKVSFDDVPNTDHFNIIEQLVNEEYHLTQLWELSLALAQPPDLSYCRSECLPPQRLSPAPCSMPVVPGYGSPERNESMNSLHISVGTLPVLASMTNPTDPRFRLKWRPIVAVALAFTLALLLYGVRYRLGLIADLDTDSRSAKEQTWFSYMRRGHVLVSESGDSVRVEWDKEDVVLETHLAEKGRGMELSELVAFNGQLYSVDDRTGVVYRITGNRAVPWVILPDGDGSVSKGFKAEWLAVKDERLYVGGLGKEWTTTTGEVVNENPQWVKVVGYQGNVEHENWVPQYNALRAAAGITPPGYLIHESAAWSDTLQRWFFLPRRASAERYDEKADERRGTNLVLSCSPDFRHIQVSRVGQLNPTHGFSSFKFVPDTDDQIVLALKSEEDAGKIATYILAFTLDGRILMPETKIGDVKYEGLEFI</sequence>
<comment type="caution">
    <text evidence="16">The sequence shown here is derived from an EMBL/GenBank/DDBJ whole genome shotgun (WGS) entry which is preliminary data.</text>
</comment>
<dbReference type="InterPro" id="IPR036258">
    <property type="entry name" value="Apyrase_sf"/>
</dbReference>
<dbReference type="GO" id="GO:0019441">
    <property type="term" value="P:L-tryptophan catabolic process to kynurenine"/>
    <property type="evidence" value="ECO:0007669"/>
    <property type="project" value="InterPro"/>
</dbReference>
<dbReference type="EC" id="3.6.1.6" evidence="9"/>
<dbReference type="Pfam" id="PF06079">
    <property type="entry name" value="Apyrase"/>
    <property type="match status" value="1"/>
</dbReference>
<dbReference type="GO" id="GO:0004061">
    <property type="term" value="F:arylformamidase activity"/>
    <property type="evidence" value="ECO:0007669"/>
    <property type="project" value="InterPro"/>
</dbReference>
<keyword evidence="6" id="KW-0823">Tryptophan catabolism</keyword>
<dbReference type="PANTHER" id="PTHR13023:SF3">
    <property type="entry name" value="SOLUBLE CALCIUM-ACTIVATED NUCLEOTIDASE 1"/>
    <property type="match status" value="1"/>
</dbReference>
<feature type="binding site" evidence="13">
    <location>
        <position position="708"/>
    </location>
    <ligand>
        <name>Ca(2+)</name>
        <dbReference type="ChEBI" id="CHEBI:29108"/>
    </ligand>
</feature>
<evidence type="ECO:0000256" key="10">
    <source>
        <dbReference type="ARBA" id="ARBA00052933"/>
    </source>
</evidence>
<dbReference type="GO" id="GO:0004382">
    <property type="term" value="F:GDP phosphatase activity"/>
    <property type="evidence" value="ECO:0007669"/>
    <property type="project" value="TreeGrafter"/>
</dbReference>
<evidence type="ECO:0000256" key="9">
    <source>
        <dbReference type="ARBA" id="ARBA00038863"/>
    </source>
</evidence>
<feature type="binding site" evidence="13">
    <location>
        <position position="647"/>
    </location>
    <ligand>
        <name>Ca(2+)</name>
        <dbReference type="ChEBI" id="CHEBI:29108"/>
    </ligand>
</feature>
<feature type="domain" description="BD-FAE-like" evidence="15">
    <location>
        <begin position="151"/>
        <end position="252"/>
    </location>
</feature>
<dbReference type="Gene3D" id="2.120.10.100">
    <property type="entry name" value="Apyrase"/>
    <property type="match status" value="1"/>
</dbReference>
<gene>
    <name evidence="16" type="primary">Cant1</name>
    <name evidence="16" type="ORF">GTO95_0002243</name>
</gene>
<evidence type="ECO:0000256" key="12">
    <source>
        <dbReference type="ARBA" id="ARBA00077367"/>
    </source>
</evidence>
<evidence type="ECO:0000256" key="13">
    <source>
        <dbReference type="PIRSR" id="PIRSR609283-1"/>
    </source>
</evidence>
<dbReference type="InterPro" id="IPR049492">
    <property type="entry name" value="BD-FAE-like_dom"/>
</dbReference>
<comment type="catalytic activity">
    <reaction evidence="10">
        <text>a ribonucleoside 5'-diphosphate + H2O = a ribonucleoside 5'-phosphate + phosphate + H(+)</text>
        <dbReference type="Rhea" id="RHEA:36799"/>
        <dbReference type="ChEBI" id="CHEBI:15377"/>
        <dbReference type="ChEBI" id="CHEBI:15378"/>
        <dbReference type="ChEBI" id="CHEBI:43474"/>
        <dbReference type="ChEBI" id="CHEBI:57930"/>
        <dbReference type="ChEBI" id="CHEBI:58043"/>
        <dbReference type="EC" id="3.6.1.6"/>
    </reaction>
</comment>
<keyword evidence="17" id="KW-1185">Reference proteome</keyword>
<dbReference type="AlphaFoldDB" id="A0A8J7NHH2"/>
<evidence type="ECO:0000256" key="7">
    <source>
        <dbReference type="ARBA" id="ARBA00023242"/>
    </source>
</evidence>
<organism evidence="16 17">
    <name type="scientific">Atractosteus spatula</name>
    <name type="common">Alligator gar</name>
    <name type="synonym">Lepisosteus spatula</name>
    <dbReference type="NCBI Taxonomy" id="7917"/>
    <lineage>
        <taxon>Eukaryota</taxon>
        <taxon>Metazoa</taxon>
        <taxon>Chordata</taxon>
        <taxon>Craniata</taxon>
        <taxon>Vertebrata</taxon>
        <taxon>Euteleostomi</taxon>
        <taxon>Actinopterygii</taxon>
        <taxon>Neopterygii</taxon>
        <taxon>Holostei</taxon>
        <taxon>Semionotiformes</taxon>
        <taxon>Lepisosteidae</taxon>
        <taxon>Atractosteus</taxon>
    </lineage>
</organism>
<comment type="similarity">
    <text evidence="8">Belongs to the apyrase family.</text>
</comment>
<evidence type="ECO:0000256" key="3">
    <source>
        <dbReference type="ARBA" id="ARBA00022723"/>
    </source>
</evidence>
<evidence type="ECO:0000256" key="4">
    <source>
        <dbReference type="ARBA" id="ARBA00022801"/>
    </source>
</evidence>
<evidence type="ECO:0000256" key="2">
    <source>
        <dbReference type="ARBA" id="ARBA00022490"/>
    </source>
</evidence>
<protein>
    <recommendedName>
        <fullName evidence="11">Soluble calcium-activated nucleotidase 1</fullName>
        <ecNumber evidence="9">3.6.1.6</ecNumber>
    </recommendedName>
    <alternativeName>
        <fullName evidence="12">Apyrase homolog</fullName>
    </alternativeName>
</protein>
<dbReference type="FunFam" id="3.40.50.1820:FF:000134">
    <property type="entry name" value="Kynurenine formamidase"/>
    <property type="match status" value="1"/>
</dbReference>
<dbReference type="InterPro" id="IPR029058">
    <property type="entry name" value="AB_hydrolase_fold"/>
</dbReference>
<proteinExistence type="inferred from homology"/>
<dbReference type="InterPro" id="IPR009283">
    <property type="entry name" value="Apyrase"/>
</dbReference>
<dbReference type="GO" id="GO:0030166">
    <property type="term" value="P:proteoglycan biosynthetic process"/>
    <property type="evidence" value="ECO:0007669"/>
    <property type="project" value="TreeGrafter"/>
</dbReference>
<feature type="binding site" evidence="13">
    <location>
        <position position="759"/>
    </location>
    <ligand>
        <name>Ca(2+)</name>
        <dbReference type="ChEBI" id="CHEBI:29108"/>
    </ligand>
</feature>
<dbReference type="GO" id="GO:0045134">
    <property type="term" value="F:UDP phosphatase activity"/>
    <property type="evidence" value="ECO:0007669"/>
    <property type="project" value="TreeGrafter"/>
</dbReference>
<evidence type="ECO:0000256" key="11">
    <source>
        <dbReference type="ARBA" id="ARBA00069980"/>
    </source>
</evidence>
<feature type="non-terminal residue" evidence="16">
    <location>
        <position position="1"/>
    </location>
</feature>